<organism evidence="1 2">
    <name type="scientific">Sphingobacterium hotanense</name>
    <dbReference type="NCBI Taxonomy" id="649196"/>
    <lineage>
        <taxon>Bacteria</taxon>
        <taxon>Pseudomonadati</taxon>
        <taxon>Bacteroidota</taxon>
        <taxon>Sphingobacteriia</taxon>
        <taxon>Sphingobacteriales</taxon>
        <taxon>Sphingobacteriaceae</taxon>
        <taxon>Sphingobacterium</taxon>
    </lineage>
</organism>
<accession>A0ABT7NPM6</accession>
<reference evidence="1" key="1">
    <citation type="submission" date="2020-06" db="EMBL/GenBank/DDBJ databases">
        <authorList>
            <person name="Dong N."/>
        </authorList>
    </citation>
    <scope>NUCLEOTIDE SEQUENCE</scope>
    <source>
        <strain evidence="1">R1692</strain>
    </source>
</reference>
<dbReference type="EMBL" id="JACAGK010000040">
    <property type="protein sequence ID" value="MDM1049203.1"/>
    <property type="molecule type" value="Genomic_DNA"/>
</dbReference>
<name>A0ABT7NPM6_9SPHI</name>
<protein>
    <submittedName>
        <fullName evidence="1">DUF2851 family protein</fullName>
    </submittedName>
</protein>
<reference evidence="1" key="2">
    <citation type="journal article" date="2022" name="Sci. Total Environ.">
        <title>Prevalence, transmission, and molecular epidemiology of tet(X)-positive bacteria among humans, animals, and environmental niches in China: An epidemiological, and genomic-based study.</title>
        <authorList>
            <person name="Dong N."/>
            <person name="Zeng Y."/>
            <person name="Cai C."/>
            <person name="Sun C."/>
            <person name="Lu J."/>
            <person name="Liu C."/>
            <person name="Zhou H."/>
            <person name="Sun Q."/>
            <person name="Shu L."/>
            <person name="Wang H."/>
            <person name="Wang Y."/>
            <person name="Wang S."/>
            <person name="Wu C."/>
            <person name="Chan E.W."/>
            <person name="Chen G."/>
            <person name="Shen Z."/>
            <person name="Chen S."/>
            <person name="Zhang R."/>
        </authorList>
    </citation>
    <scope>NUCLEOTIDE SEQUENCE</scope>
    <source>
        <strain evidence="1">R1692</strain>
    </source>
</reference>
<evidence type="ECO:0000313" key="1">
    <source>
        <dbReference type="EMBL" id="MDM1049203.1"/>
    </source>
</evidence>
<keyword evidence="2" id="KW-1185">Reference proteome</keyword>
<evidence type="ECO:0000313" key="2">
    <source>
        <dbReference type="Proteomes" id="UP001170954"/>
    </source>
</evidence>
<comment type="caution">
    <text evidence="1">The sequence shown here is derived from an EMBL/GenBank/DDBJ whole genome shotgun (WGS) entry which is preliminary data.</text>
</comment>
<dbReference type="Proteomes" id="UP001170954">
    <property type="component" value="Unassembled WGS sequence"/>
</dbReference>
<sequence length="426" mass="49265">MSEDILQFIWRFRLFRQIPLFTRAGLPIRILHPGDWNQDAGPDFQRALLFIEDIYICGNVEVHVSAKDWVIHGHHENPAYNSVVLHVIWEGEEPCYLADGSLLPSLNLRELIEPDIVCKANTLLQNINPIPCAYDIKNVPMHIKVQVLQRTVVERLEARYEQVKILLHETQGDWERVTLILIASAFGMKVNKEQFTALSRVLNLKLLKKFAHKPQLIHALFFGQAGLLQKVSGKESYVQELKKEYAYIEKLHGLDSLSPYQWKFMRMRPANFPTFKLAQLASLYTHQSSWFSWITTTESLEEIRYFVDNLEIPEFWSNHYHFEKESVGHSTAISKDFFHLLVINSFSLILFSYGKYMGDGNLVNRALAWLEQVPVEINKLVRPYKSLGLPLESALDSQAVLQLWSAYCEKKRCLHCGIGASIINRI</sequence>
<dbReference type="RefSeq" id="WP_286651711.1">
    <property type="nucleotide sequence ID" value="NZ_JACAGK010000040.1"/>
</dbReference>
<gene>
    <name evidence="1" type="ORF">HX018_13255</name>
</gene>
<proteinExistence type="predicted"/>
<dbReference type="Pfam" id="PF11013">
    <property type="entry name" value="DUF2851"/>
    <property type="match status" value="1"/>
</dbReference>
<dbReference type="InterPro" id="IPR021272">
    <property type="entry name" value="DUF2851"/>
</dbReference>